<gene>
    <name evidence="2" type="ORF">BSTOLATCC_MIC50871</name>
</gene>
<organism evidence="2 3">
    <name type="scientific">Blepharisma stoltei</name>
    <dbReference type="NCBI Taxonomy" id="1481888"/>
    <lineage>
        <taxon>Eukaryota</taxon>
        <taxon>Sar</taxon>
        <taxon>Alveolata</taxon>
        <taxon>Ciliophora</taxon>
        <taxon>Postciliodesmatophora</taxon>
        <taxon>Heterotrichea</taxon>
        <taxon>Heterotrichida</taxon>
        <taxon>Blepharismidae</taxon>
        <taxon>Blepharisma</taxon>
    </lineage>
</organism>
<keyword evidence="3" id="KW-1185">Reference proteome</keyword>
<dbReference type="InterPro" id="IPR010736">
    <property type="entry name" value="SHIPPO-rpt"/>
</dbReference>
<proteinExistence type="predicted"/>
<feature type="compositionally biased region" description="Basic residues" evidence="1">
    <location>
        <begin position="222"/>
        <end position="231"/>
    </location>
</feature>
<evidence type="ECO:0000313" key="3">
    <source>
        <dbReference type="Proteomes" id="UP001162131"/>
    </source>
</evidence>
<dbReference type="AlphaFoldDB" id="A0AAU9JR43"/>
<protein>
    <submittedName>
        <fullName evidence="2">Uncharacterized protein</fullName>
    </submittedName>
</protein>
<comment type="caution">
    <text evidence="2">The sequence shown here is derived from an EMBL/GenBank/DDBJ whole genome shotgun (WGS) entry which is preliminary data.</text>
</comment>
<name>A0AAU9JR43_9CILI</name>
<evidence type="ECO:0000256" key="1">
    <source>
        <dbReference type="SAM" id="MobiDB-lite"/>
    </source>
</evidence>
<sequence length="231" mass="25608">MPKKKYLIPHPPPAKSPTNAPAISLIGKNSSHWTFGKASRFRYLKRSITPDFTTLPSTLGKRTTTFGYGKRWIPQNSKGRDSPSPTTYHPPSCFDLEKKAPSFGLRCHTDRTVETKKAIPGPGSYNPYSPMGHRGPKFTFSPRIEHRMKACTPPPDNYCPNFNLVEKANYSAIGFGIGDRSKSPLSRRESSPGPGTYEIPSGFRSNNSRPGSPGRSVTPLLSRRHSTKAKY</sequence>
<feature type="region of interest" description="Disordered" evidence="1">
    <location>
        <begin position="176"/>
        <end position="231"/>
    </location>
</feature>
<feature type="compositionally biased region" description="Basic and acidic residues" evidence="1">
    <location>
        <begin position="179"/>
        <end position="190"/>
    </location>
</feature>
<reference evidence="2" key="1">
    <citation type="submission" date="2021-09" db="EMBL/GenBank/DDBJ databases">
        <authorList>
            <consortium name="AG Swart"/>
            <person name="Singh M."/>
            <person name="Singh A."/>
            <person name="Seah K."/>
            <person name="Emmerich C."/>
        </authorList>
    </citation>
    <scope>NUCLEOTIDE SEQUENCE</scope>
    <source>
        <strain evidence="2">ATCC30299</strain>
    </source>
</reference>
<evidence type="ECO:0000313" key="2">
    <source>
        <dbReference type="EMBL" id="CAG9330272.1"/>
    </source>
</evidence>
<dbReference type="EMBL" id="CAJZBQ010000051">
    <property type="protein sequence ID" value="CAG9330272.1"/>
    <property type="molecule type" value="Genomic_DNA"/>
</dbReference>
<accession>A0AAU9JR43</accession>
<dbReference type="Proteomes" id="UP001162131">
    <property type="component" value="Unassembled WGS sequence"/>
</dbReference>
<feature type="region of interest" description="Disordered" evidence="1">
    <location>
        <begin position="1"/>
        <end position="20"/>
    </location>
</feature>
<dbReference type="Pfam" id="PF07004">
    <property type="entry name" value="SHIPPO-rpt"/>
    <property type="match status" value="2"/>
</dbReference>